<evidence type="ECO:0000313" key="3">
    <source>
        <dbReference type="Proteomes" id="UP000616839"/>
    </source>
</evidence>
<keyword evidence="3" id="KW-1185">Reference proteome</keyword>
<dbReference type="Pfam" id="PF01402">
    <property type="entry name" value="RHH_1"/>
    <property type="match status" value="1"/>
</dbReference>
<reference evidence="2" key="1">
    <citation type="submission" date="2020-09" db="EMBL/GenBank/DDBJ databases">
        <title>Nocardioides sp. strain MJB4 16S ribosomal RNA gene Genome sequencing and assembly.</title>
        <authorList>
            <person name="Kim I."/>
        </authorList>
    </citation>
    <scope>NUCLEOTIDE SEQUENCE</scope>
    <source>
        <strain evidence="2">MJB4</strain>
    </source>
</reference>
<dbReference type="EMBL" id="JACYXZ010000002">
    <property type="protein sequence ID" value="MBD8869617.1"/>
    <property type="molecule type" value="Genomic_DNA"/>
</dbReference>
<dbReference type="InterPro" id="IPR010985">
    <property type="entry name" value="Ribbon_hlx_hlx"/>
</dbReference>
<organism evidence="2 3">
    <name type="scientific">Nocardioides donggukensis</name>
    <dbReference type="NCBI Taxonomy" id="2774019"/>
    <lineage>
        <taxon>Bacteria</taxon>
        <taxon>Bacillati</taxon>
        <taxon>Actinomycetota</taxon>
        <taxon>Actinomycetes</taxon>
        <taxon>Propionibacteriales</taxon>
        <taxon>Nocardioidaceae</taxon>
        <taxon>Nocardioides</taxon>
    </lineage>
</organism>
<dbReference type="Proteomes" id="UP000616839">
    <property type="component" value="Unassembled WGS sequence"/>
</dbReference>
<comment type="caution">
    <text evidence="2">The sequence shown here is derived from an EMBL/GenBank/DDBJ whole genome shotgun (WGS) entry which is preliminary data.</text>
</comment>
<name>A0A927K3X6_9ACTN</name>
<evidence type="ECO:0000259" key="1">
    <source>
        <dbReference type="Pfam" id="PF01402"/>
    </source>
</evidence>
<dbReference type="AlphaFoldDB" id="A0A927K3X6"/>
<dbReference type="CDD" id="cd22231">
    <property type="entry name" value="RHH_NikR_HicB-like"/>
    <property type="match status" value="1"/>
</dbReference>
<dbReference type="RefSeq" id="WP_192142441.1">
    <property type="nucleotide sequence ID" value="NZ_JACYXZ010000002.1"/>
</dbReference>
<protein>
    <submittedName>
        <fullName evidence="2">Ribbon-helix-helix protein, CopG family</fullName>
    </submittedName>
</protein>
<dbReference type="InterPro" id="IPR002145">
    <property type="entry name" value="CopG"/>
</dbReference>
<dbReference type="GO" id="GO:0006355">
    <property type="term" value="P:regulation of DNA-templated transcription"/>
    <property type="evidence" value="ECO:0007669"/>
    <property type="project" value="InterPro"/>
</dbReference>
<dbReference type="SUPFAM" id="SSF47598">
    <property type="entry name" value="Ribbon-helix-helix"/>
    <property type="match status" value="1"/>
</dbReference>
<sequence length="81" mass="8841">MKVNGAEVSEDQIDEWVAEAEAGYDVEMLRKGGRKPVGDGPGRVVPVRLDATLLAQLDGRAEHDHQSRSEIIRAAIRAYVA</sequence>
<dbReference type="InterPro" id="IPR013321">
    <property type="entry name" value="Arc_rbn_hlx_hlx"/>
</dbReference>
<gene>
    <name evidence="2" type="ORF">IE331_08270</name>
</gene>
<feature type="domain" description="Ribbon-helix-helix protein CopG" evidence="1">
    <location>
        <begin position="45"/>
        <end position="81"/>
    </location>
</feature>
<dbReference type="Gene3D" id="1.10.1220.10">
    <property type="entry name" value="Met repressor-like"/>
    <property type="match status" value="1"/>
</dbReference>
<accession>A0A927K3X6</accession>
<evidence type="ECO:0000313" key="2">
    <source>
        <dbReference type="EMBL" id="MBD8869617.1"/>
    </source>
</evidence>
<proteinExistence type="predicted"/>